<accession>A0A168ELH0</accession>
<feature type="domain" description="Copper amine oxidase-like N-terminal" evidence="2">
    <location>
        <begin position="138"/>
        <end position="233"/>
    </location>
</feature>
<comment type="caution">
    <text evidence="3">The sequence shown here is derived from an EMBL/GenBank/DDBJ whole genome shotgun (WGS) entry which is preliminary data.</text>
</comment>
<dbReference type="Proteomes" id="UP000076967">
    <property type="component" value="Unassembled WGS sequence"/>
</dbReference>
<feature type="signal peptide" evidence="1">
    <location>
        <begin position="1"/>
        <end position="24"/>
    </location>
</feature>
<dbReference type="STRING" id="494026.PGLA_22140"/>
<proteinExistence type="predicted"/>
<dbReference type="SUPFAM" id="SSF55383">
    <property type="entry name" value="Copper amine oxidase, domain N"/>
    <property type="match status" value="1"/>
</dbReference>
<dbReference type="InterPro" id="IPR012854">
    <property type="entry name" value="Cu_amine_oxidase-like_N"/>
</dbReference>
<keyword evidence="1" id="KW-0732">Signal</keyword>
<reference evidence="3 4" key="1">
    <citation type="submission" date="2016-03" db="EMBL/GenBank/DDBJ databases">
        <title>Draft genome sequence of Paenibacillus glacialis DSM 22343.</title>
        <authorList>
            <person name="Shin S.-K."/>
            <person name="Yi H."/>
        </authorList>
    </citation>
    <scope>NUCLEOTIDE SEQUENCE [LARGE SCALE GENOMIC DNA]</scope>
    <source>
        <strain evidence="3 4">DSM 22343</strain>
    </source>
</reference>
<dbReference type="OrthoDB" id="2029085at2"/>
<evidence type="ECO:0000313" key="3">
    <source>
        <dbReference type="EMBL" id="OAB35307.1"/>
    </source>
</evidence>
<dbReference type="AlphaFoldDB" id="A0A168ELH0"/>
<dbReference type="InterPro" id="IPR036582">
    <property type="entry name" value="Mao_N_sf"/>
</dbReference>
<dbReference type="Gene3D" id="3.30.457.10">
    <property type="entry name" value="Copper amine oxidase-like, N-terminal domain"/>
    <property type="match status" value="1"/>
</dbReference>
<gene>
    <name evidence="3" type="ORF">PGLA_22140</name>
</gene>
<dbReference type="RefSeq" id="WP_068537217.1">
    <property type="nucleotide sequence ID" value="NZ_LVJH01000061.1"/>
</dbReference>
<dbReference type="Pfam" id="PF07833">
    <property type="entry name" value="Cu_amine_oxidN1"/>
    <property type="match status" value="1"/>
</dbReference>
<evidence type="ECO:0000256" key="1">
    <source>
        <dbReference type="SAM" id="SignalP"/>
    </source>
</evidence>
<dbReference type="EMBL" id="LVJH01000061">
    <property type="protein sequence ID" value="OAB35307.1"/>
    <property type="molecule type" value="Genomic_DNA"/>
</dbReference>
<keyword evidence="4" id="KW-1185">Reference proteome</keyword>
<feature type="chain" id="PRO_5007896623" description="Copper amine oxidase-like N-terminal domain-containing protein" evidence="1">
    <location>
        <begin position="25"/>
        <end position="255"/>
    </location>
</feature>
<organism evidence="3 4">
    <name type="scientific">Paenibacillus glacialis</name>
    <dbReference type="NCBI Taxonomy" id="494026"/>
    <lineage>
        <taxon>Bacteria</taxon>
        <taxon>Bacillati</taxon>
        <taxon>Bacillota</taxon>
        <taxon>Bacilli</taxon>
        <taxon>Bacillales</taxon>
        <taxon>Paenibacillaceae</taxon>
        <taxon>Paenibacillus</taxon>
    </lineage>
</organism>
<sequence length="255" mass="27964">MKKPTKILFFTFAMSLFFTTGASAFSTMETNPSKVTASETSATVVQFTNKGEIPYGEFIRAVVIEISGEKPQIMDTHYAMPYIKEAKELGLIGDVPMKQWSQNITHDEMNAIIAKMAGNQKENVIKQVNALLVDSITLNGSPLDLGGLKMTVRNGNVMVPLRIVVEALGFNVTWEKKPHTALIDNGTIKTSLQIGYDNYYKASSNQIGLTEPIQYGTPPMLFEGNTYVPAQLINLLLSNPDSVIIDGGLLNIISK</sequence>
<protein>
    <recommendedName>
        <fullName evidence="2">Copper amine oxidase-like N-terminal domain-containing protein</fullName>
    </recommendedName>
</protein>
<evidence type="ECO:0000259" key="2">
    <source>
        <dbReference type="Pfam" id="PF07833"/>
    </source>
</evidence>
<name>A0A168ELH0_9BACL</name>
<evidence type="ECO:0000313" key="4">
    <source>
        <dbReference type="Proteomes" id="UP000076967"/>
    </source>
</evidence>